<dbReference type="EMBL" id="AVOT02050510">
    <property type="protein sequence ID" value="MBW0545588.1"/>
    <property type="molecule type" value="Genomic_DNA"/>
</dbReference>
<protein>
    <recommendedName>
        <fullName evidence="3">Chromo domain-containing protein</fullName>
    </recommendedName>
</protein>
<evidence type="ECO:0008006" key="3">
    <source>
        <dbReference type="Google" id="ProtNLM"/>
    </source>
</evidence>
<evidence type="ECO:0000313" key="2">
    <source>
        <dbReference type="Proteomes" id="UP000765509"/>
    </source>
</evidence>
<proteinExistence type="predicted"/>
<dbReference type="AlphaFoldDB" id="A0A9Q3ILE7"/>
<organism evidence="1 2">
    <name type="scientific">Austropuccinia psidii MF-1</name>
    <dbReference type="NCBI Taxonomy" id="1389203"/>
    <lineage>
        <taxon>Eukaryota</taxon>
        <taxon>Fungi</taxon>
        <taxon>Dikarya</taxon>
        <taxon>Basidiomycota</taxon>
        <taxon>Pucciniomycotina</taxon>
        <taxon>Pucciniomycetes</taxon>
        <taxon>Pucciniales</taxon>
        <taxon>Sphaerophragmiaceae</taxon>
        <taxon>Austropuccinia</taxon>
    </lineage>
</organism>
<name>A0A9Q3ILE7_9BASI</name>
<sequence>MTKQKGNQTQKGGPSVSVYTQLQQYQGTKETERFICETLNYHQTDREEFSGGEDKFPYKKKTNNPPEIVEMERLPGPVKKIIQARKIRLNGKDQRQYLVRFKKHTAYKDKWLEEDAITVGNLHMSRFGASRRTKQSHQ</sequence>
<accession>A0A9Q3ILE7</accession>
<reference evidence="1" key="1">
    <citation type="submission" date="2021-03" db="EMBL/GenBank/DDBJ databases">
        <title>Draft genome sequence of rust myrtle Austropuccinia psidii MF-1, a brazilian biotype.</title>
        <authorList>
            <person name="Quecine M.C."/>
            <person name="Pachon D.M.R."/>
            <person name="Bonatelli M.L."/>
            <person name="Correr F.H."/>
            <person name="Franceschini L.M."/>
            <person name="Leite T.F."/>
            <person name="Margarido G.R.A."/>
            <person name="Almeida C.A."/>
            <person name="Ferrarezi J.A."/>
            <person name="Labate C.A."/>
        </authorList>
    </citation>
    <scope>NUCLEOTIDE SEQUENCE</scope>
    <source>
        <strain evidence="1">MF-1</strain>
    </source>
</reference>
<dbReference type="Proteomes" id="UP000765509">
    <property type="component" value="Unassembled WGS sequence"/>
</dbReference>
<gene>
    <name evidence="1" type="ORF">O181_085303</name>
</gene>
<evidence type="ECO:0000313" key="1">
    <source>
        <dbReference type="EMBL" id="MBW0545588.1"/>
    </source>
</evidence>
<comment type="caution">
    <text evidence="1">The sequence shown here is derived from an EMBL/GenBank/DDBJ whole genome shotgun (WGS) entry which is preliminary data.</text>
</comment>
<keyword evidence="2" id="KW-1185">Reference proteome</keyword>